<sequence length="304" mass="34123">MIGESEAFVSFVYLTPAEGLPCETVDRYPQAQLKEGSSCSETSALSRSDASAEVTPGKENWESKVYVKFFDALRKIAKVQWFSVEAGTKMMYLYEMIRAWLPEVTNVVCYTAHSDNWGRHFPLIKDVLSPGTDVPGRVFCQEVFLPPCRDMWNWGIVNVVVMQPHGDFTTGYVPLVVHGLFMRSRETLEEQISQMCCTSSAEISYMKMLPLLNCSIRDGLVELTSFFQENEEVEALSQVAVVYPALTTGDLVCADVESRVGQRYTMQGMIKRCHHKNGIVCYDVEDTVLGYVAEGLTCVQVLPL</sequence>
<comment type="caution">
    <text evidence="1">The sequence shown here is derived from an EMBL/GenBank/DDBJ whole genome shotgun (WGS) entry which is preliminary data.</text>
</comment>
<reference evidence="1" key="1">
    <citation type="submission" date="2016-09" db="EMBL/GenBank/DDBJ databases">
        <authorList>
            <person name="Hebert L."/>
            <person name="Moumen B."/>
        </authorList>
    </citation>
    <scope>NUCLEOTIDE SEQUENCE [LARGE SCALE GENOMIC DNA]</scope>
    <source>
        <strain evidence="1">OVI</strain>
    </source>
</reference>
<name>A0A1G4I9H7_TRYEQ</name>
<proteinExistence type="predicted"/>
<evidence type="ECO:0000313" key="1">
    <source>
        <dbReference type="EMBL" id="SCU68466.1"/>
    </source>
</evidence>
<evidence type="ECO:0000313" key="2">
    <source>
        <dbReference type="Proteomes" id="UP000195570"/>
    </source>
</evidence>
<dbReference type="AlphaFoldDB" id="A0A1G4I9H7"/>
<gene>
    <name evidence="1" type="ORF">TEOVI_000664900</name>
</gene>
<dbReference type="Proteomes" id="UP000195570">
    <property type="component" value="Unassembled WGS sequence"/>
</dbReference>
<organism evidence="1 2">
    <name type="scientific">Trypanosoma equiperdum</name>
    <dbReference type="NCBI Taxonomy" id="5694"/>
    <lineage>
        <taxon>Eukaryota</taxon>
        <taxon>Discoba</taxon>
        <taxon>Euglenozoa</taxon>
        <taxon>Kinetoplastea</taxon>
        <taxon>Metakinetoplastina</taxon>
        <taxon>Trypanosomatida</taxon>
        <taxon>Trypanosomatidae</taxon>
        <taxon>Trypanosoma</taxon>
    </lineage>
</organism>
<dbReference type="GeneID" id="92380583"/>
<dbReference type="EMBL" id="CZPT02000985">
    <property type="protein sequence ID" value="SCU68466.1"/>
    <property type="molecule type" value="Genomic_DNA"/>
</dbReference>
<keyword evidence="2" id="KW-1185">Reference proteome</keyword>
<accession>A0A1G4I9H7</accession>
<dbReference type="RefSeq" id="XP_067079623.1">
    <property type="nucleotide sequence ID" value="XM_067223522.1"/>
</dbReference>
<dbReference type="VEuPathDB" id="TriTrypDB:TEOVI_000664900"/>
<protein>
    <submittedName>
        <fullName evidence="1">Uncharacterized protein</fullName>
    </submittedName>
</protein>